<dbReference type="Gene3D" id="3.20.20.70">
    <property type="entry name" value="Aldolase class I"/>
    <property type="match status" value="1"/>
</dbReference>
<evidence type="ECO:0000259" key="10">
    <source>
        <dbReference type="Pfam" id="PF00218"/>
    </source>
</evidence>
<sequence length="262" mass="28786">MGTILDKILDTKKEEITRLKAEKPPIGQPYKKRSFLSILENAEEVAIIAEFKRASPSKGDINAGLDPVEQAKAYERYGADAISVLTDTPYFKGSFNDLEAVRKAVDVPILCKDFIIDPIQIDRAYTSGANIILLIAAALSETRLKDLYNYATAKDLEVLVEVHNEEELEKALKTGTKLIGVNNRNLKTFEVDLAVTERLAPKVKQSGAFLISESGMKTRADVERVVGSGANGILVGETFMTVESLENTLKQMKVPLLGVKQS</sequence>
<dbReference type="EMBL" id="AFEU01000003">
    <property type="protein sequence ID" value="EIJ78434.1"/>
    <property type="molecule type" value="Genomic_DNA"/>
</dbReference>
<keyword evidence="4 9" id="KW-0028">Amino-acid biosynthesis</keyword>
<dbReference type="PROSITE" id="PS00614">
    <property type="entry name" value="IGPS"/>
    <property type="match status" value="1"/>
</dbReference>
<evidence type="ECO:0000256" key="2">
    <source>
        <dbReference type="ARBA" id="ARBA00004696"/>
    </source>
</evidence>
<name>I3DW13_BACMT</name>
<dbReference type="InterPro" id="IPR013785">
    <property type="entry name" value="Aldolase_TIM"/>
</dbReference>
<dbReference type="CDD" id="cd00331">
    <property type="entry name" value="IGPS"/>
    <property type="match status" value="1"/>
</dbReference>
<dbReference type="STRING" id="997296.PB1_12779"/>
<dbReference type="HAMAP" id="MF_00134_B">
    <property type="entry name" value="IGPS_B"/>
    <property type="match status" value="1"/>
</dbReference>
<dbReference type="UniPathway" id="UPA00035">
    <property type="reaction ID" value="UER00043"/>
</dbReference>
<protein>
    <recommendedName>
        <fullName evidence="9">Indole-3-glycerol phosphate synthase</fullName>
        <shortName evidence="9">IGPS</shortName>
        <ecNumber evidence="9">4.1.1.48</ecNumber>
    </recommendedName>
</protein>
<dbReference type="Pfam" id="PF00218">
    <property type="entry name" value="IGPS"/>
    <property type="match status" value="1"/>
</dbReference>
<dbReference type="AlphaFoldDB" id="I3DW13"/>
<dbReference type="SUPFAM" id="SSF51366">
    <property type="entry name" value="Ribulose-phoshate binding barrel"/>
    <property type="match status" value="1"/>
</dbReference>
<dbReference type="PANTHER" id="PTHR22854">
    <property type="entry name" value="TRYPTOPHAN BIOSYNTHESIS PROTEIN"/>
    <property type="match status" value="1"/>
</dbReference>
<dbReference type="OrthoDB" id="9804217at2"/>
<dbReference type="InterPro" id="IPR013798">
    <property type="entry name" value="Indole-3-glycerol_P_synth_dom"/>
</dbReference>
<reference evidence="11 12" key="1">
    <citation type="journal article" date="2012" name="Appl. Environ. Microbiol.">
        <title>Genome Sequence of Thermotolerant Bacillus methanolicus: Features and Regulation Related to Methylotrophy and Production of L-Lysine and L-Glutamate from Methanol.</title>
        <authorList>
            <person name="Heggeset T.M."/>
            <person name="Krog A."/>
            <person name="Balzer S."/>
            <person name="Wentzel A."/>
            <person name="Ellingsen T.E."/>
            <person name="Brautaset T."/>
        </authorList>
    </citation>
    <scope>NUCLEOTIDE SEQUENCE [LARGE SCALE GENOMIC DNA]</scope>
    <source>
        <strain evidence="11 12">PB1</strain>
    </source>
</reference>
<keyword evidence="7 9" id="KW-0057">Aromatic amino acid biosynthesis</keyword>
<dbReference type="InterPro" id="IPR011060">
    <property type="entry name" value="RibuloseP-bd_barrel"/>
</dbReference>
<dbReference type="Proteomes" id="UP000010523">
    <property type="component" value="Unassembled WGS sequence"/>
</dbReference>
<organism evidence="11 12">
    <name type="scientific">Bacillus methanolicus PB1</name>
    <dbReference type="NCBI Taxonomy" id="997296"/>
    <lineage>
        <taxon>Bacteria</taxon>
        <taxon>Bacillati</taxon>
        <taxon>Bacillota</taxon>
        <taxon>Bacilli</taxon>
        <taxon>Bacillales</taxon>
        <taxon>Bacillaceae</taxon>
        <taxon>Bacillus</taxon>
    </lineage>
</organism>
<dbReference type="PATRIC" id="fig|997296.3.peg.2694"/>
<dbReference type="GO" id="GO:0004425">
    <property type="term" value="F:indole-3-glycerol-phosphate synthase activity"/>
    <property type="evidence" value="ECO:0007669"/>
    <property type="project" value="UniProtKB-UniRule"/>
</dbReference>
<dbReference type="eggNOG" id="COG0134">
    <property type="taxonomic scope" value="Bacteria"/>
</dbReference>
<evidence type="ECO:0000256" key="9">
    <source>
        <dbReference type="HAMAP-Rule" id="MF_00134"/>
    </source>
</evidence>
<evidence type="ECO:0000256" key="6">
    <source>
        <dbReference type="ARBA" id="ARBA00022822"/>
    </source>
</evidence>
<dbReference type="InterPro" id="IPR045186">
    <property type="entry name" value="Indole-3-glycerol_P_synth"/>
</dbReference>
<keyword evidence="8 9" id="KW-0456">Lyase</keyword>
<dbReference type="GO" id="GO:0004640">
    <property type="term" value="F:phosphoribosylanthranilate isomerase activity"/>
    <property type="evidence" value="ECO:0007669"/>
    <property type="project" value="TreeGrafter"/>
</dbReference>
<proteinExistence type="inferred from homology"/>
<evidence type="ECO:0000313" key="12">
    <source>
        <dbReference type="Proteomes" id="UP000010523"/>
    </source>
</evidence>
<evidence type="ECO:0000256" key="7">
    <source>
        <dbReference type="ARBA" id="ARBA00023141"/>
    </source>
</evidence>
<evidence type="ECO:0000313" key="11">
    <source>
        <dbReference type="EMBL" id="EIJ78434.1"/>
    </source>
</evidence>
<feature type="domain" description="Indole-3-glycerol phosphate synthase" evidence="10">
    <location>
        <begin position="5"/>
        <end position="251"/>
    </location>
</feature>
<dbReference type="FunFam" id="3.20.20.70:FF:000024">
    <property type="entry name" value="Indole-3-glycerol phosphate synthase"/>
    <property type="match status" value="1"/>
</dbReference>
<dbReference type="HAMAP" id="MF_00134_A">
    <property type="entry name" value="IGPS_A"/>
    <property type="match status" value="1"/>
</dbReference>
<dbReference type="NCBIfam" id="NF001371">
    <property type="entry name" value="PRK00278.1-3"/>
    <property type="match status" value="1"/>
</dbReference>
<dbReference type="PANTHER" id="PTHR22854:SF2">
    <property type="entry name" value="INDOLE-3-GLYCEROL-PHOSPHATE SYNTHASE"/>
    <property type="match status" value="1"/>
</dbReference>
<dbReference type="InterPro" id="IPR001468">
    <property type="entry name" value="Indole-3-GlycerolPSynthase_CS"/>
</dbReference>
<evidence type="ECO:0000256" key="4">
    <source>
        <dbReference type="ARBA" id="ARBA00022605"/>
    </source>
</evidence>
<comment type="caution">
    <text evidence="11">The sequence shown here is derived from an EMBL/GenBank/DDBJ whole genome shotgun (WGS) entry which is preliminary data.</text>
</comment>
<dbReference type="NCBIfam" id="NF001377">
    <property type="entry name" value="PRK00278.2-4"/>
    <property type="match status" value="1"/>
</dbReference>
<keyword evidence="5 9" id="KW-0210">Decarboxylase</keyword>
<evidence type="ECO:0000256" key="1">
    <source>
        <dbReference type="ARBA" id="ARBA00001633"/>
    </source>
</evidence>
<dbReference type="RefSeq" id="WP_004436875.1">
    <property type="nucleotide sequence ID" value="NZ_AFEU01000003.1"/>
</dbReference>
<comment type="catalytic activity">
    <reaction evidence="1 9">
        <text>1-(2-carboxyphenylamino)-1-deoxy-D-ribulose 5-phosphate + H(+) = (1S,2R)-1-C-(indol-3-yl)glycerol 3-phosphate + CO2 + H2O</text>
        <dbReference type="Rhea" id="RHEA:23476"/>
        <dbReference type="ChEBI" id="CHEBI:15377"/>
        <dbReference type="ChEBI" id="CHEBI:15378"/>
        <dbReference type="ChEBI" id="CHEBI:16526"/>
        <dbReference type="ChEBI" id="CHEBI:58613"/>
        <dbReference type="ChEBI" id="CHEBI:58866"/>
        <dbReference type="EC" id="4.1.1.48"/>
    </reaction>
</comment>
<keyword evidence="6 9" id="KW-0822">Tryptophan biosynthesis</keyword>
<comment type="pathway">
    <text evidence="2 9">Amino-acid biosynthesis; L-tryptophan biosynthesis; L-tryptophan from chorismate: step 4/5.</text>
</comment>
<keyword evidence="12" id="KW-1185">Reference proteome</keyword>
<comment type="similarity">
    <text evidence="3 9">Belongs to the TrpC family.</text>
</comment>
<evidence type="ECO:0000256" key="5">
    <source>
        <dbReference type="ARBA" id="ARBA00022793"/>
    </source>
</evidence>
<accession>I3DW13</accession>
<gene>
    <name evidence="9 11" type="primary">trpC</name>
    <name evidence="11" type="ORF">PB1_12779</name>
</gene>
<evidence type="ECO:0000256" key="8">
    <source>
        <dbReference type="ARBA" id="ARBA00023239"/>
    </source>
</evidence>
<dbReference type="GO" id="GO:0000162">
    <property type="term" value="P:L-tryptophan biosynthetic process"/>
    <property type="evidence" value="ECO:0007669"/>
    <property type="project" value="UniProtKB-UniRule"/>
</dbReference>
<evidence type="ECO:0000256" key="3">
    <source>
        <dbReference type="ARBA" id="ARBA00008737"/>
    </source>
</evidence>
<dbReference type="EC" id="4.1.1.48" evidence="9"/>